<evidence type="ECO:0000313" key="2">
    <source>
        <dbReference type="Proteomes" id="UP000310374"/>
    </source>
</evidence>
<protein>
    <submittedName>
        <fullName evidence="1">Uncharacterized protein</fullName>
    </submittedName>
</protein>
<dbReference type="AlphaFoldDB" id="A0AB74JCB4"/>
<evidence type="ECO:0000313" key="1">
    <source>
        <dbReference type="EMBL" id="THX18735.1"/>
    </source>
</evidence>
<organism evidence="1 2">
    <name type="scientific">Aureobasidium pullulans</name>
    <name type="common">Black yeast</name>
    <name type="synonym">Pullularia pullulans</name>
    <dbReference type="NCBI Taxonomy" id="5580"/>
    <lineage>
        <taxon>Eukaryota</taxon>
        <taxon>Fungi</taxon>
        <taxon>Dikarya</taxon>
        <taxon>Ascomycota</taxon>
        <taxon>Pezizomycotina</taxon>
        <taxon>Dothideomycetes</taxon>
        <taxon>Dothideomycetidae</taxon>
        <taxon>Dothideales</taxon>
        <taxon>Saccotheciaceae</taxon>
        <taxon>Aureobasidium</taxon>
    </lineage>
</organism>
<proteinExistence type="predicted"/>
<feature type="non-terminal residue" evidence="1">
    <location>
        <position position="1"/>
    </location>
</feature>
<dbReference type="EMBL" id="QZAT01000439">
    <property type="protein sequence ID" value="THX18735.1"/>
    <property type="molecule type" value="Genomic_DNA"/>
</dbReference>
<accession>A0AB74JCB4</accession>
<gene>
    <name evidence="1" type="ORF">D6D12_10791</name>
</gene>
<comment type="caution">
    <text evidence="1">The sequence shown here is derived from an EMBL/GenBank/DDBJ whole genome shotgun (WGS) entry which is preliminary data.</text>
</comment>
<name>A0AB74JCB4_AURPU</name>
<sequence length="103" mass="12107">SRGRNAAYTYTPKYISLANYTYRPYVVGPKERKRRRYDFEAATKAKRFIDTKELVKEERRATEYSYYLSYGDPLIFDLRLPSRSRSPLLNFSASYAVSAIKVL</sequence>
<dbReference type="Proteomes" id="UP000310374">
    <property type="component" value="Unassembled WGS sequence"/>
</dbReference>
<reference evidence="1 2" key="1">
    <citation type="submission" date="2018-10" db="EMBL/GenBank/DDBJ databases">
        <title>Fifty Aureobasidium pullulans genomes reveal a recombining polyextremotolerant generalist.</title>
        <authorList>
            <person name="Gostincar C."/>
            <person name="Turk M."/>
            <person name="Zajc J."/>
            <person name="Gunde-Cimerman N."/>
        </authorList>
    </citation>
    <scope>NUCLEOTIDE SEQUENCE [LARGE SCALE GENOMIC DNA]</scope>
    <source>
        <strain evidence="1 2">EXF-10081</strain>
    </source>
</reference>